<dbReference type="PIRSF" id="PIRSF001427">
    <property type="entry name" value="NHase_beta"/>
    <property type="match status" value="1"/>
</dbReference>
<dbReference type="EC" id="4.2.1.84" evidence="5"/>
<evidence type="ECO:0000259" key="7">
    <source>
        <dbReference type="Pfam" id="PF21006"/>
    </source>
</evidence>
<dbReference type="RefSeq" id="WP_113865926.1">
    <property type="nucleotide sequence ID" value="NZ_AGJP01000001.1"/>
</dbReference>
<protein>
    <recommendedName>
        <fullName evidence="5">Nitrile hydratase subunit beta</fullName>
        <shortName evidence="5">NHase</shortName>
        <ecNumber evidence="5">4.2.1.84</ecNumber>
    </recommendedName>
</protein>
<feature type="domain" description="Nitrile hydratase beta subunit-like N-terminal" evidence="7">
    <location>
        <begin position="1"/>
        <end position="102"/>
    </location>
</feature>
<dbReference type="InterPro" id="IPR042262">
    <property type="entry name" value="CN_hydtase_beta_C"/>
</dbReference>
<sequence length="217" mass="24396">MNGIHDLGGMHGHGPILAEENEPYFRHDWERKMFSLFPALFAGGHFNVDEFRHAMERMEPAHYLLASYYEHWLHAIETLLCEKGVISAAELQGRVKAVTNIPSPSVLTNDMVSLVVKTGASARVAHDVAAHFKAGDQVRAKNINPTTHTRLPRYVRGKVGTIEIDHGVFATPDTMAHGLGEHPQHVYSVSFTAEELWGETRPDKVYIDLWDDYLEEA</sequence>
<accession>A0A366I871</accession>
<dbReference type="NCBIfam" id="TIGR03888">
    <property type="entry name" value="nitrile_beta"/>
    <property type="match status" value="1"/>
</dbReference>
<dbReference type="InterPro" id="IPR003168">
    <property type="entry name" value="Nitrile_hydratase_bsu"/>
</dbReference>
<dbReference type="SUPFAM" id="SSF50090">
    <property type="entry name" value="Electron transport accessory proteins"/>
    <property type="match status" value="1"/>
</dbReference>
<dbReference type="Proteomes" id="UP000253046">
    <property type="component" value="Unassembled WGS sequence"/>
</dbReference>
<dbReference type="Gene3D" id="2.30.30.50">
    <property type="match status" value="1"/>
</dbReference>
<dbReference type="InterPro" id="IPR024690">
    <property type="entry name" value="CN_hydtase_beta_dom_C"/>
</dbReference>
<dbReference type="GO" id="GO:0046914">
    <property type="term" value="F:transition metal ion binding"/>
    <property type="evidence" value="ECO:0007669"/>
    <property type="project" value="InterPro"/>
</dbReference>
<dbReference type="Pfam" id="PF21006">
    <property type="entry name" value="NHase_beta_N"/>
    <property type="match status" value="1"/>
</dbReference>
<evidence type="ECO:0000256" key="3">
    <source>
        <dbReference type="ARBA" id="ARBA00023239"/>
    </source>
</evidence>
<evidence type="ECO:0000256" key="2">
    <source>
        <dbReference type="ARBA" id="ARBA00009098"/>
    </source>
</evidence>
<evidence type="ECO:0000313" key="9">
    <source>
        <dbReference type="Proteomes" id="UP000253046"/>
    </source>
</evidence>
<comment type="catalytic activity">
    <reaction evidence="4 5">
        <text>an aliphatic primary amide = an aliphatic nitrile + H2O</text>
        <dbReference type="Rhea" id="RHEA:12673"/>
        <dbReference type="ChEBI" id="CHEBI:15377"/>
        <dbReference type="ChEBI" id="CHEBI:65285"/>
        <dbReference type="ChEBI" id="CHEBI:80291"/>
        <dbReference type="EC" id="4.2.1.84"/>
    </reaction>
</comment>
<reference evidence="8 9" key="1">
    <citation type="submission" date="2018-06" db="EMBL/GenBank/DDBJ databases">
        <title>Genomic Encyclopedia of Type Strains, Phase IV (KMG-IV): sequencing the most valuable type-strain genomes for metagenomic binning, comparative biology and taxonomic classification.</title>
        <authorList>
            <person name="Goeker M."/>
        </authorList>
    </citation>
    <scope>NUCLEOTIDE SEQUENCE [LARGE SCALE GENOMIC DNA]</scope>
    <source>
        <strain evidence="8 9">DSM 30166</strain>
    </source>
</reference>
<comment type="function">
    <text evidence="1 5">NHase catalyzes the hydration of various nitrile compounds to the corresponding amides.</text>
</comment>
<evidence type="ECO:0000313" key="8">
    <source>
        <dbReference type="EMBL" id="RBP63545.1"/>
    </source>
</evidence>
<keyword evidence="9" id="KW-1185">Reference proteome</keyword>
<comment type="similarity">
    <text evidence="2 5">Belongs to the nitrile hydratase subunit beta family.</text>
</comment>
<evidence type="ECO:0000256" key="1">
    <source>
        <dbReference type="ARBA" id="ARBA00004042"/>
    </source>
</evidence>
<dbReference type="InterPro" id="IPR008990">
    <property type="entry name" value="Elect_transpt_acc-like_dom_sf"/>
</dbReference>
<feature type="domain" description="Nitrile hydratase beta subunit" evidence="6">
    <location>
        <begin position="123"/>
        <end position="215"/>
    </location>
</feature>
<comment type="caution">
    <text evidence="8">The sequence shown here is derived from an EMBL/GenBank/DDBJ whole genome shotgun (WGS) entry which is preliminary data.</text>
</comment>
<dbReference type="InterPro" id="IPR049054">
    <property type="entry name" value="CN_hydtase_beta-like_N"/>
</dbReference>
<dbReference type="OrthoDB" id="3478924at2"/>
<gene>
    <name evidence="8" type="ORF">DES54_11158</name>
</gene>
<name>A0A366I871_9GAMM</name>
<dbReference type="EMBL" id="QNRY01000011">
    <property type="protein sequence ID" value="RBP63545.1"/>
    <property type="molecule type" value="Genomic_DNA"/>
</dbReference>
<dbReference type="GO" id="GO:0018822">
    <property type="term" value="F:nitrile hydratase activity"/>
    <property type="evidence" value="ECO:0007669"/>
    <property type="project" value="UniProtKB-EC"/>
</dbReference>
<dbReference type="Gene3D" id="1.10.472.20">
    <property type="entry name" value="Nitrile hydratase, beta subunit"/>
    <property type="match status" value="1"/>
</dbReference>
<dbReference type="AlphaFoldDB" id="A0A366I871"/>
<keyword evidence="3 5" id="KW-0456">Lyase</keyword>
<evidence type="ECO:0000256" key="4">
    <source>
        <dbReference type="ARBA" id="ARBA00044877"/>
    </source>
</evidence>
<proteinExistence type="inferred from homology"/>
<evidence type="ECO:0000256" key="5">
    <source>
        <dbReference type="PIRNR" id="PIRNR001427"/>
    </source>
</evidence>
<dbReference type="Pfam" id="PF02211">
    <property type="entry name" value="NHase_beta_C"/>
    <property type="match status" value="1"/>
</dbReference>
<evidence type="ECO:0000259" key="6">
    <source>
        <dbReference type="Pfam" id="PF02211"/>
    </source>
</evidence>
<organism evidence="8 9">
    <name type="scientific">Brenneria salicis ATCC 15712 = DSM 30166</name>
    <dbReference type="NCBI Taxonomy" id="714314"/>
    <lineage>
        <taxon>Bacteria</taxon>
        <taxon>Pseudomonadati</taxon>
        <taxon>Pseudomonadota</taxon>
        <taxon>Gammaproteobacteria</taxon>
        <taxon>Enterobacterales</taxon>
        <taxon>Pectobacteriaceae</taxon>
        <taxon>Brenneria</taxon>
    </lineage>
</organism>